<dbReference type="EC" id="6.1.1.3" evidence="2"/>
<dbReference type="PANTHER" id="PTHR11451">
    <property type="entry name" value="THREONINE-TRNA LIGASE"/>
    <property type="match status" value="1"/>
</dbReference>
<dbReference type="InterPro" id="IPR047246">
    <property type="entry name" value="ThrRS_anticodon"/>
</dbReference>
<evidence type="ECO:0000256" key="3">
    <source>
        <dbReference type="ARBA" id="ARBA00022598"/>
    </source>
</evidence>
<dbReference type="InterPro" id="IPR002320">
    <property type="entry name" value="Thr-tRNA-ligase_IIa"/>
</dbReference>
<evidence type="ECO:0000313" key="13">
    <source>
        <dbReference type="EMBL" id="KSA01250.1"/>
    </source>
</evidence>
<evidence type="ECO:0000259" key="12">
    <source>
        <dbReference type="PROSITE" id="PS50862"/>
    </source>
</evidence>
<dbReference type="SUPFAM" id="SSF55681">
    <property type="entry name" value="Class II aaRS and biotin synthetases"/>
    <property type="match status" value="1"/>
</dbReference>
<dbReference type="InterPro" id="IPR006195">
    <property type="entry name" value="aa-tRNA-synth_II"/>
</dbReference>
<dbReference type="GO" id="GO:0046872">
    <property type="term" value="F:metal ion binding"/>
    <property type="evidence" value="ECO:0007669"/>
    <property type="project" value="UniProtKB-KW"/>
</dbReference>
<dbReference type="CDD" id="cd00771">
    <property type="entry name" value="ThrRS_core"/>
    <property type="match status" value="1"/>
</dbReference>
<dbReference type="EMBL" id="LMYN01000059">
    <property type="protein sequence ID" value="KSA01250.1"/>
    <property type="molecule type" value="Genomic_DNA"/>
</dbReference>
<organism evidence="13 14">
    <name type="scientific">Debaryomyces fabryi</name>
    <dbReference type="NCBI Taxonomy" id="58627"/>
    <lineage>
        <taxon>Eukaryota</taxon>
        <taxon>Fungi</taxon>
        <taxon>Dikarya</taxon>
        <taxon>Ascomycota</taxon>
        <taxon>Saccharomycotina</taxon>
        <taxon>Pichiomycetes</taxon>
        <taxon>Debaryomycetaceae</taxon>
        <taxon>Debaryomyces</taxon>
    </lineage>
</organism>
<dbReference type="GO" id="GO:0005524">
    <property type="term" value="F:ATP binding"/>
    <property type="evidence" value="ECO:0007669"/>
    <property type="project" value="UniProtKB-KW"/>
</dbReference>
<evidence type="ECO:0000256" key="7">
    <source>
        <dbReference type="ARBA" id="ARBA00022840"/>
    </source>
</evidence>
<dbReference type="InterPro" id="IPR002314">
    <property type="entry name" value="aa-tRNA-synt_IIb"/>
</dbReference>
<dbReference type="OrthoDB" id="5423599at2759"/>
<keyword evidence="3" id="KW-0436">Ligase</keyword>
<keyword evidence="9 13" id="KW-0030">Aminoacyl-tRNA synthetase</keyword>
<proteinExistence type="inferred from homology"/>
<dbReference type="SUPFAM" id="SSF52954">
    <property type="entry name" value="Class II aaRS ABD-related"/>
    <property type="match status" value="1"/>
</dbReference>
<evidence type="ECO:0000256" key="11">
    <source>
        <dbReference type="ARBA" id="ARBA00049515"/>
    </source>
</evidence>
<keyword evidence="8" id="KW-0648">Protein biosynthesis</keyword>
<dbReference type="Pfam" id="PF00587">
    <property type="entry name" value="tRNA-synt_2b"/>
    <property type="match status" value="1"/>
</dbReference>
<evidence type="ECO:0000256" key="2">
    <source>
        <dbReference type="ARBA" id="ARBA00013163"/>
    </source>
</evidence>
<dbReference type="InterPro" id="IPR045864">
    <property type="entry name" value="aa-tRNA-synth_II/BPL/LPL"/>
</dbReference>
<evidence type="ECO:0000256" key="1">
    <source>
        <dbReference type="ARBA" id="ARBA00008226"/>
    </source>
</evidence>
<dbReference type="PRINTS" id="PR01047">
    <property type="entry name" value="TRNASYNTHTHR"/>
</dbReference>
<dbReference type="AlphaFoldDB" id="A0A0V1PYM1"/>
<dbReference type="CDD" id="cd00860">
    <property type="entry name" value="ThrRS_anticodon"/>
    <property type="match status" value="1"/>
</dbReference>
<dbReference type="Gene3D" id="3.40.50.800">
    <property type="entry name" value="Anticodon-binding domain"/>
    <property type="match status" value="1"/>
</dbReference>
<dbReference type="RefSeq" id="XP_015467352.1">
    <property type="nucleotide sequence ID" value="XM_015611838.1"/>
</dbReference>
<dbReference type="PANTHER" id="PTHR11451:SF50">
    <property type="entry name" value="THREONINE--TRNA LIGASE, MITOCHONDRIAL"/>
    <property type="match status" value="1"/>
</dbReference>
<name>A0A0V1PYM1_9ASCO</name>
<comment type="catalytic activity">
    <reaction evidence="11">
        <text>tRNA(Thr) + L-threonine + ATP = L-threonyl-tRNA(Thr) + AMP + diphosphate + H(+)</text>
        <dbReference type="Rhea" id="RHEA:24624"/>
        <dbReference type="Rhea" id="RHEA-COMP:9670"/>
        <dbReference type="Rhea" id="RHEA-COMP:9704"/>
        <dbReference type="ChEBI" id="CHEBI:15378"/>
        <dbReference type="ChEBI" id="CHEBI:30616"/>
        <dbReference type="ChEBI" id="CHEBI:33019"/>
        <dbReference type="ChEBI" id="CHEBI:57926"/>
        <dbReference type="ChEBI" id="CHEBI:78442"/>
        <dbReference type="ChEBI" id="CHEBI:78534"/>
        <dbReference type="ChEBI" id="CHEBI:456215"/>
        <dbReference type="EC" id="6.1.1.3"/>
    </reaction>
</comment>
<dbReference type="InterPro" id="IPR036621">
    <property type="entry name" value="Anticodon-bd_dom_sf"/>
</dbReference>
<evidence type="ECO:0000256" key="8">
    <source>
        <dbReference type="ARBA" id="ARBA00022917"/>
    </source>
</evidence>
<keyword evidence="4" id="KW-0479">Metal-binding</keyword>
<comment type="similarity">
    <text evidence="1">Belongs to the class-II aminoacyl-tRNA synthetase family.</text>
</comment>
<comment type="caution">
    <text evidence="13">The sequence shown here is derived from an EMBL/GenBank/DDBJ whole genome shotgun (WGS) entry which is preliminary data.</text>
</comment>
<sequence length="444" mass="50711">MVRLSTGLLTPRIRIGGISTTRLSFLRYSSNTSDKESSTQANHAISNKQLLYTTDSLTPGSIFFLPHGTRIFNKLVHFMKNQQLKYGFQEVITPLIYKTKLWEMSGHWENYKEDMFKVVGNDLSKEEDSNHEHSHDDSEGLHDYGLKPMNCPGHCLIFSKFERSYNELPIRYSDFSSLHRNEASGALSGLTRDTYRVFGIDSVKDVEFFLSTRPTDKFIGDINTWNDAESQLTSVLDNTAGSGNWSIREGDGAFYGPKIDILLKDAFGKKHQVGTIQLDFQLPTRFKLNYISKDGSRDNQPIMIHRAVFGSLERFFAILLDHYQGKWPFWINPRQAVIIPVNDTHYDAAVALQKKLVGDIIDDTVDISPMTGYNFYVDVDNRSETVGNRIKDATQKGYSYIIMLGDKDLQNGTVAIRSRDDRKISNLTAGEIYQKFIDLEKRYQ</sequence>
<evidence type="ECO:0000256" key="4">
    <source>
        <dbReference type="ARBA" id="ARBA00022723"/>
    </source>
</evidence>
<dbReference type="Pfam" id="PF03129">
    <property type="entry name" value="HGTP_anticodon"/>
    <property type="match status" value="1"/>
</dbReference>
<dbReference type="GO" id="GO:0070159">
    <property type="term" value="P:mitochondrial threonyl-tRNA aminoacylation"/>
    <property type="evidence" value="ECO:0007669"/>
    <property type="project" value="TreeGrafter"/>
</dbReference>
<keyword evidence="6" id="KW-0862">Zinc</keyword>
<dbReference type="GeneID" id="26840018"/>
<accession>A0A0V1PYM1</accession>
<protein>
    <recommendedName>
        <fullName evidence="2">threonine--tRNA ligase</fullName>
        <ecNumber evidence="2">6.1.1.3</ecNumber>
    </recommendedName>
    <alternativeName>
        <fullName evidence="10">Threonyl-tRNA synthetase</fullName>
    </alternativeName>
</protein>
<dbReference type="FunFam" id="3.30.930.10:FF:000002">
    <property type="entry name" value="Threonine--tRNA ligase"/>
    <property type="match status" value="1"/>
</dbReference>
<evidence type="ECO:0000256" key="6">
    <source>
        <dbReference type="ARBA" id="ARBA00022833"/>
    </source>
</evidence>
<dbReference type="GO" id="GO:0005739">
    <property type="term" value="C:mitochondrion"/>
    <property type="evidence" value="ECO:0007669"/>
    <property type="project" value="TreeGrafter"/>
</dbReference>
<dbReference type="InterPro" id="IPR004154">
    <property type="entry name" value="Anticodon-bd"/>
</dbReference>
<dbReference type="Gene3D" id="3.30.930.10">
    <property type="entry name" value="Bira Bifunctional Protein, Domain 2"/>
    <property type="match status" value="2"/>
</dbReference>
<keyword evidence="5" id="KW-0547">Nucleotide-binding</keyword>
<dbReference type="GO" id="GO:0004829">
    <property type="term" value="F:threonine-tRNA ligase activity"/>
    <property type="evidence" value="ECO:0007669"/>
    <property type="project" value="UniProtKB-EC"/>
</dbReference>
<keyword evidence="7" id="KW-0067">ATP-binding</keyword>
<reference evidence="13 14" key="1">
    <citation type="submission" date="2015-11" db="EMBL/GenBank/DDBJ databases">
        <title>The genome of Debaryomyces fabryi.</title>
        <authorList>
            <person name="Tafer H."/>
            <person name="Lopandic K."/>
        </authorList>
    </citation>
    <scope>NUCLEOTIDE SEQUENCE [LARGE SCALE GENOMIC DNA]</scope>
    <source>
        <strain evidence="13 14">CBS 789</strain>
    </source>
</reference>
<feature type="domain" description="Aminoacyl-transfer RNA synthetases class-II family profile" evidence="12">
    <location>
        <begin position="60"/>
        <end position="328"/>
    </location>
</feature>
<dbReference type="InterPro" id="IPR033728">
    <property type="entry name" value="ThrRS_core"/>
</dbReference>
<evidence type="ECO:0000256" key="5">
    <source>
        <dbReference type="ARBA" id="ARBA00022741"/>
    </source>
</evidence>
<evidence type="ECO:0000256" key="9">
    <source>
        <dbReference type="ARBA" id="ARBA00023146"/>
    </source>
</evidence>
<keyword evidence="14" id="KW-1185">Reference proteome</keyword>
<dbReference type="Proteomes" id="UP000054251">
    <property type="component" value="Unassembled WGS sequence"/>
</dbReference>
<gene>
    <name evidence="13" type="ORF">AC631_03009</name>
</gene>
<evidence type="ECO:0000256" key="10">
    <source>
        <dbReference type="ARBA" id="ARBA00031900"/>
    </source>
</evidence>
<dbReference type="PROSITE" id="PS50862">
    <property type="entry name" value="AA_TRNA_LIGASE_II"/>
    <property type="match status" value="1"/>
</dbReference>
<evidence type="ECO:0000313" key="14">
    <source>
        <dbReference type="Proteomes" id="UP000054251"/>
    </source>
</evidence>